<feature type="compositionally biased region" description="Low complexity" evidence="1">
    <location>
        <begin position="21"/>
        <end position="30"/>
    </location>
</feature>
<proteinExistence type="predicted"/>
<accession>S8G3Q5</accession>
<organism evidence="2 3">
    <name type="scientific">Fomitopsis schrenkii</name>
    <name type="common">Brown rot fungus</name>
    <dbReference type="NCBI Taxonomy" id="2126942"/>
    <lineage>
        <taxon>Eukaryota</taxon>
        <taxon>Fungi</taxon>
        <taxon>Dikarya</taxon>
        <taxon>Basidiomycota</taxon>
        <taxon>Agaricomycotina</taxon>
        <taxon>Agaricomycetes</taxon>
        <taxon>Polyporales</taxon>
        <taxon>Fomitopsis</taxon>
    </lineage>
</organism>
<sequence length="342" mass="37542">MSHSTFFQQWHASLEAQSASAYTQATSPTPQTAGPSSCQERPSKFAQEWHAALEEQAQLALRAVNSSPKASGTPVTTTMPTRQREIQRLFGVVENELASAAGISDAYPLLAEWRQLQQYYVHLESQFRRNVRDSTTYLIRAMHVFHPDAFDGPDVVSANTALTEILRVVRLLQSDAKRVEYIMYDIQDEIEAFPARIMLAMNRSGKPKPRGLSKWLKKLRASLSKPVRALLKALGRPSSRSRAHIRLGSTDDLAACSEKGHNSGPAAQNTGVASAANCQLLLDALSDMVEVSQLIARDCDDVFQAGYLSTLTSSALVRGEYLLAAYHGSAQLRSHLDVVACA</sequence>
<dbReference type="HOGENOM" id="CLU_811434_0_0_1"/>
<protein>
    <submittedName>
        <fullName evidence="2">Uncharacterized protein</fullName>
    </submittedName>
</protein>
<feature type="region of interest" description="Disordered" evidence="1">
    <location>
        <begin position="21"/>
        <end position="43"/>
    </location>
</feature>
<keyword evidence="3" id="KW-1185">Reference proteome</keyword>
<feature type="compositionally biased region" description="Polar residues" evidence="1">
    <location>
        <begin position="31"/>
        <end position="40"/>
    </location>
</feature>
<dbReference type="Proteomes" id="UP000015241">
    <property type="component" value="Unassembled WGS sequence"/>
</dbReference>
<evidence type="ECO:0000313" key="2">
    <source>
        <dbReference type="EMBL" id="EPT04910.1"/>
    </source>
</evidence>
<gene>
    <name evidence="2" type="ORF">FOMPIDRAFT_1045584</name>
</gene>
<reference evidence="2 3" key="1">
    <citation type="journal article" date="2012" name="Science">
        <title>The Paleozoic origin of enzymatic lignin decomposition reconstructed from 31 fungal genomes.</title>
        <authorList>
            <person name="Floudas D."/>
            <person name="Binder M."/>
            <person name="Riley R."/>
            <person name="Barry K."/>
            <person name="Blanchette R.A."/>
            <person name="Henrissat B."/>
            <person name="Martinez A.T."/>
            <person name="Otillar R."/>
            <person name="Spatafora J.W."/>
            <person name="Yadav J.S."/>
            <person name="Aerts A."/>
            <person name="Benoit I."/>
            <person name="Boyd A."/>
            <person name="Carlson A."/>
            <person name="Copeland A."/>
            <person name="Coutinho P.M."/>
            <person name="de Vries R.P."/>
            <person name="Ferreira P."/>
            <person name="Findley K."/>
            <person name="Foster B."/>
            <person name="Gaskell J."/>
            <person name="Glotzer D."/>
            <person name="Gorecki P."/>
            <person name="Heitman J."/>
            <person name="Hesse C."/>
            <person name="Hori C."/>
            <person name="Igarashi K."/>
            <person name="Jurgens J.A."/>
            <person name="Kallen N."/>
            <person name="Kersten P."/>
            <person name="Kohler A."/>
            <person name="Kuees U."/>
            <person name="Kumar T.K.A."/>
            <person name="Kuo A."/>
            <person name="LaButti K."/>
            <person name="Larrondo L.F."/>
            <person name="Lindquist E."/>
            <person name="Ling A."/>
            <person name="Lombard V."/>
            <person name="Lucas S."/>
            <person name="Lundell T."/>
            <person name="Martin R."/>
            <person name="McLaughlin D.J."/>
            <person name="Morgenstern I."/>
            <person name="Morin E."/>
            <person name="Murat C."/>
            <person name="Nagy L.G."/>
            <person name="Nolan M."/>
            <person name="Ohm R.A."/>
            <person name="Patyshakuliyeva A."/>
            <person name="Rokas A."/>
            <person name="Ruiz-Duenas F.J."/>
            <person name="Sabat G."/>
            <person name="Salamov A."/>
            <person name="Samejima M."/>
            <person name="Schmutz J."/>
            <person name="Slot J.C."/>
            <person name="St John F."/>
            <person name="Stenlid J."/>
            <person name="Sun H."/>
            <person name="Sun S."/>
            <person name="Syed K."/>
            <person name="Tsang A."/>
            <person name="Wiebenga A."/>
            <person name="Young D."/>
            <person name="Pisabarro A."/>
            <person name="Eastwood D.C."/>
            <person name="Martin F."/>
            <person name="Cullen D."/>
            <person name="Grigoriev I.V."/>
            <person name="Hibbett D.S."/>
        </authorList>
    </citation>
    <scope>NUCLEOTIDE SEQUENCE</scope>
    <source>
        <strain evidence="3">FP-58527</strain>
    </source>
</reference>
<dbReference type="InParanoid" id="S8G3Q5"/>
<dbReference type="OrthoDB" id="2794337at2759"/>
<evidence type="ECO:0000313" key="3">
    <source>
        <dbReference type="Proteomes" id="UP000015241"/>
    </source>
</evidence>
<name>S8G3Q5_FOMSC</name>
<evidence type="ECO:0000256" key="1">
    <source>
        <dbReference type="SAM" id="MobiDB-lite"/>
    </source>
</evidence>
<dbReference type="EMBL" id="KE504125">
    <property type="protein sequence ID" value="EPT04910.1"/>
    <property type="molecule type" value="Genomic_DNA"/>
</dbReference>
<dbReference type="AlphaFoldDB" id="S8G3Q5"/>